<dbReference type="STRING" id="649760.HMPREF0971_02282"/>
<evidence type="ECO:0000313" key="5">
    <source>
        <dbReference type="EMBL" id="EFB31434.1"/>
    </source>
</evidence>
<keyword evidence="3 5" id="KW-0808">Transferase</keyword>
<dbReference type="Proteomes" id="UP000004079">
    <property type="component" value="Unassembled WGS sequence"/>
</dbReference>
<evidence type="ECO:0000256" key="1">
    <source>
        <dbReference type="ARBA" id="ARBA00006739"/>
    </source>
</evidence>
<evidence type="ECO:0000259" key="4">
    <source>
        <dbReference type="Pfam" id="PF00535"/>
    </source>
</evidence>
<accession>D1QTF4</accession>
<feature type="domain" description="Glycosyltransferase 2-like" evidence="4">
    <location>
        <begin position="15"/>
        <end position="171"/>
    </location>
</feature>
<comment type="caution">
    <text evidence="5">The sequence shown here is derived from an EMBL/GenBank/DDBJ whole genome shotgun (WGS) entry which is preliminary data.</text>
</comment>
<dbReference type="Gene3D" id="3.90.550.10">
    <property type="entry name" value="Spore Coat Polysaccharide Biosynthesis Protein SpsA, Chain A"/>
    <property type="match status" value="1"/>
</dbReference>
<dbReference type="Pfam" id="PF00535">
    <property type="entry name" value="Glycos_transf_2"/>
    <property type="match status" value="1"/>
</dbReference>
<dbReference type="GO" id="GO:0016757">
    <property type="term" value="F:glycosyltransferase activity"/>
    <property type="evidence" value="ECO:0007669"/>
    <property type="project" value="UniProtKB-KW"/>
</dbReference>
<evidence type="ECO:0000256" key="3">
    <source>
        <dbReference type="ARBA" id="ARBA00022679"/>
    </source>
</evidence>
<keyword evidence="2 5" id="KW-0328">Glycosyltransferase</keyword>
<evidence type="ECO:0000256" key="2">
    <source>
        <dbReference type="ARBA" id="ARBA00022676"/>
    </source>
</evidence>
<dbReference type="InterPro" id="IPR029044">
    <property type="entry name" value="Nucleotide-diphossugar_trans"/>
</dbReference>
<dbReference type="PANTHER" id="PTHR43685">
    <property type="entry name" value="GLYCOSYLTRANSFERASE"/>
    <property type="match status" value="1"/>
</dbReference>
<dbReference type="EC" id="2.4.-.-" evidence="5"/>
<evidence type="ECO:0000313" key="6">
    <source>
        <dbReference type="Proteomes" id="UP000004079"/>
    </source>
</evidence>
<name>D1QTF4_9BACT</name>
<reference evidence="5 6" key="1">
    <citation type="submission" date="2009-11" db="EMBL/GenBank/DDBJ databases">
        <authorList>
            <person name="Weinstock G."/>
            <person name="Sodergren E."/>
            <person name="Clifton S."/>
            <person name="Fulton L."/>
            <person name="Fulton B."/>
            <person name="Courtney L."/>
            <person name="Fronick C."/>
            <person name="Harrison M."/>
            <person name="Strong C."/>
            <person name="Farmer C."/>
            <person name="Delahaunty K."/>
            <person name="Markovic C."/>
            <person name="Hall O."/>
            <person name="Minx P."/>
            <person name="Tomlinson C."/>
            <person name="Mitreva M."/>
            <person name="Nelson J."/>
            <person name="Hou S."/>
            <person name="Wollam A."/>
            <person name="Pepin K.H."/>
            <person name="Johnson M."/>
            <person name="Bhonagiri V."/>
            <person name="Nash W.E."/>
            <person name="Warren W."/>
            <person name="Chinwalla A."/>
            <person name="Mardis E.R."/>
            <person name="Wilson R.K."/>
        </authorList>
    </citation>
    <scope>NUCLEOTIDE SEQUENCE [LARGE SCALE GENOMIC DNA]</scope>
    <source>
        <strain evidence="5 6">F0302</strain>
    </source>
</reference>
<dbReference type="InterPro" id="IPR050834">
    <property type="entry name" value="Glycosyltransf_2"/>
</dbReference>
<dbReference type="SUPFAM" id="SSF53448">
    <property type="entry name" value="Nucleotide-diphospho-sugar transferases"/>
    <property type="match status" value="1"/>
</dbReference>
<dbReference type="InterPro" id="IPR001173">
    <property type="entry name" value="Glyco_trans_2-like"/>
</dbReference>
<dbReference type="AlphaFoldDB" id="D1QTF4"/>
<protein>
    <submittedName>
        <fullName evidence="5">Glycosyltransferase, group 2 family protein</fullName>
        <ecNumber evidence="5">2.4.-.-</ecNumber>
    </submittedName>
</protein>
<gene>
    <name evidence="5" type="ORF">HMPREF0971_02282</name>
</gene>
<dbReference type="HOGENOM" id="CLU_025996_0_9_10"/>
<proteinExistence type="inferred from homology"/>
<dbReference type="PANTHER" id="PTHR43685:SF5">
    <property type="entry name" value="GLYCOSYLTRANSFERASE EPSE-RELATED"/>
    <property type="match status" value="1"/>
</dbReference>
<organism evidence="5 6">
    <name type="scientific">Segatella oris F0302</name>
    <dbReference type="NCBI Taxonomy" id="649760"/>
    <lineage>
        <taxon>Bacteria</taxon>
        <taxon>Pseudomonadati</taxon>
        <taxon>Bacteroidota</taxon>
        <taxon>Bacteroidia</taxon>
        <taxon>Bacteroidales</taxon>
        <taxon>Prevotellaceae</taxon>
        <taxon>Segatella</taxon>
    </lineage>
</organism>
<dbReference type="EMBL" id="ACUZ02000037">
    <property type="protein sequence ID" value="EFB31434.1"/>
    <property type="molecule type" value="Genomic_DNA"/>
</dbReference>
<comment type="similarity">
    <text evidence="1">Belongs to the glycosyltransferase 2 family.</text>
</comment>
<sequence length="281" mass="32992">MCNFAACNQLFMAFSVLISVYQREKSQYLEQALESLLEQTLLPTEVVIVEDGPLTDELYAVIEAFKTRFAATVSVVLPRNVGLGLALNHGLKECHYPIVARMDSDDICKPRRFEKQLEILRTHKEIDVVGSWIDEFLGTKENIISTRKVPETHQEILHFARYRNPMNHPTVMFRKAVIEAVDSYHDFPLFEDYDLWVRALQHGVSFYNIQESLLWFRLSYEAFRRRGGVHYIKAESRFQKRLYLCGFISLSAFLQNVIIRLTVRLLPNRLRKFIYILRIRK</sequence>